<dbReference type="AlphaFoldDB" id="A0A2P8HEB6"/>
<sequence>MRLKDVLIGAGLGFVAGYALKEALETQPVSPEKALKHVKENVQETLPINGSWIHMKPETYEKDDLAYEVYKGGISSTLDGETKQFDFVVDAQTGTILEMSS</sequence>
<organism evidence="2 3">
    <name type="scientific">Salsuginibacillus halophilus</name>
    <dbReference type="NCBI Taxonomy" id="517424"/>
    <lineage>
        <taxon>Bacteria</taxon>
        <taxon>Bacillati</taxon>
        <taxon>Bacillota</taxon>
        <taxon>Bacilli</taxon>
        <taxon>Bacillales</taxon>
        <taxon>Bacillaceae</taxon>
        <taxon>Salsuginibacillus</taxon>
    </lineage>
</organism>
<keyword evidence="3" id="KW-1185">Reference proteome</keyword>
<dbReference type="InterPro" id="IPR025711">
    <property type="entry name" value="PepSY"/>
</dbReference>
<name>A0A2P8HEB6_9BACI</name>
<evidence type="ECO:0000313" key="3">
    <source>
        <dbReference type="Proteomes" id="UP000242310"/>
    </source>
</evidence>
<accession>A0A2P8HEB6</accession>
<proteinExistence type="predicted"/>
<dbReference type="OrthoDB" id="2989832at2"/>
<dbReference type="Proteomes" id="UP000242310">
    <property type="component" value="Unassembled WGS sequence"/>
</dbReference>
<dbReference type="RefSeq" id="WP_106589005.1">
    <property type="nucleotide sequence ID" value="NZ_PYAV01000008.1"/>
</dbReference>
<dbReference type="EMBL" id="PYAV01000008">
    <property type="protein sequence ID" value="PSL44535.1"/>
    <property type="molecule type" value="Genomic_DNA"/>
</dbReference>
<evidence type="ECO:0000313" key="2">
    <source>
        <dbReference type="EMBL" id="PSL44535.1"/>
    </source>
</evidence>
<comment type="caution">
    <text evidence="2">The sequence shown here is derived from an EMBL/GenBank/DDBJ whole genome shotgun (WGS) entry which is preliminary data.</text>
</comment>
<evidence type="ECO:0000259" key="1">
    <source>
        <dbReference type="Pfam" id="PF03413"/>
    </source>
</evidence>
<feature type="domain" description="PepSY" evidence="1">
    <location>
        <begin position="28"/>
        <end position="98"/>
    </location>
</feature>
<gene>
    <name evidence="2" type="ORF">B0H94_108148</name>
</gene>
<dbReference type="Pfam" id="PF03413">
    <property type="entry name" value="PepSY"/>
    <property type="match status" value="1"/>
</dbReference>
<protein>
    <submittedName>
        <fullName evidence="2">Putative small secreted protein</fullName>
    </submittedName>
</protein>
<reference evidence="2 3" key="1">
    <citation type="submission" date="2018-03" db="EMBL/GenBank/DDBJ databases">
        <title>Genomic Encyclopedia of Type Strains, Phase III (KMG-III): the genomes of soil and plant-associated and newly described type strains.</title>
        <authorList>
            <person name="Whitman W."/>
        </authorList>
    </citation>
    <scope>NUCLEOTIDE SEQUENCE [LARGE SCALE GENOMIC DNA]</scope>
    <source>
        <strain evidence="2 3">CGMCC 1.07653</strain>
    </source>
</reference>